<dbReference type="EMBL" id="CP049801">
    <property type="protein sequence ID" value="QIO04723.1"/>
    <property type="molecule type" value="Genomic_DNA"/>
</dbReference>
<feature type="chain" id="PRO_5026188406" evidence="1">
    <location>
        <begin position="18"/>
        <end position="106"/>
    </location>
</feature>
<keyword evidence="1" id="KW-0732">Signal</keyword>
<feature type="signal peptide" evidence="1">
    <location>
        <begin position="1"/>
        <end position="17"/>
    </location>
</feature>
<dbReference type="KEGG" id="asha:G8E00_01495"/>
<evidence type="ECO:0000256" key="1">
    <source>
        <dbReference type="SAM" id="SignalP"/>
    </source>
</evidence>
<dbReference type="Proteomes" id="UP000502297">
    <property type="component" value="Chromosome"/>
</dbReference>
<organism evidence="2 3">
    <name type="scientific">Acinetobacter shaoyimingii</name>
    <dbReference type="NCBI Taxonomy" id="2715164"/>
    <lineage>
        <taxon>Bacteria</taxon>
        <taxon>Pseudomonadati</taxon>
        <taxon>Pseudomonadota</taxon>
        <taxon>Gammaproteobacteria</taxon>
        <taxon>Moraxellales</taxon>
        <taxon>Moraxellaceae</taxon>
        <taxon>Acinetobacter</taxon>
    </lineage>
</organism>
<name>A0A6G8RSM7_9GAMM</name>
<proteinExistence type="predicted"/>
<gene>
    <name evidence="2" type="ORF">G8E00_01495</name>
</gene>
<reference evidence="2 3" key="1">
    <citation type="submission" date="2020-03" db="EMBL/GenBank/DDBJ databases">
        <authorList>
            <person name="Zhu W."/>
        </authorList>
    </citation>
    <scope>NUCLEOTIDE SEQUENCE [LARGE SCALE GENOMIC DNA]</scope>
    <source>
        <strain evidence="2 3">323-1</strain>
    </source>
</reference>
<protein>
    <submittedName>
        <fullName evidence="2">DUF4179 domain-containing protein</fullName>
    </submittedName>
</protein>
<keyword evidence="3" id="KW-1185">Reference proteome</keyword>
<evidence type="ECO:0000313" key="3">
    <source>
        <dbReference type="Proteomes" id="UP000502297"/>
    </source>
</evidence>
<evidence type="ECO:0000313" key="2">
    <source>
        <dbReference type="EMBL" id="QIO04723.1"/>
    </source>
</evidence>
<dbReference type="AlphaFoldDB" id="A0A6G8RSM7"/>
<dbReference type="RefSeq" id="WP_166008734.1">
    <property type="nucleotide sequence ID" value="NZ_CP049801.1"/>
</dbReference>
<sequence length="106" mass="11968">MKKAHNYLLLTISIAFGAVTQTTSAAAIQKSIKSVQPMMISEKQSPIVKALSQQKRERQDNRLPTTDVDQLKMITSINNAPSQNFLAEQHQRFSRFVQALFQPHNS</sequence>
<accession>A0A6G8RSM7</accession>